<dbReference type="Pfam" id="PF06866">
    <property type="entry name" value="DUF1256"/>
    <property type="match status" value="1"/>
</dbReference>
<dbReference type="NCBIfam" id="TIGR02841">
    <property type="entry name" value="spore_YyaC"/>
    <property type="match status" value="1"/>
</dbReference>
<evidence type="ECO:0000313" key="1">
    <source>
        <dbReference type="EMBL" id="QGG47008.1"/>
    </source>
</evidence>
<accession>A0A5Q2MWX0</accession>
<dbReference type="SUPFAM" id="SSF53163">
    <property type="entry name" value="HybD-like"/>
    <property type="match status" value="1"/>
</dbReference>
<keyword evidence="1" id="KW-0378">Hydrolase</keyword>
<dbReference type="InterPro" id="IPR023430">
    <property type="entry name" value="Pept_HybD-like_dom_sf"/>
</dbReference>
<protein>
    <submittedName>
        <fullName evidence="1">Spore protease YyaC</fullName>
    </submittedName>
</protein>
<gene>
    <name evidence="1" type="ORF">FTV88_0851</name>
</gene>
<keyword evidence="1" id="KW-0645">Protease</keyword>
<keyword evidence="2" id="KW-1185">Reference proteome</keyword>
<dbReference type="GO" id="GO:0008233">
    <property type="term" value="F:peptidase activity"/>
    <property type="evidence" value="ECO:0007669"/>
    <property type="project" value="UniProtKB-KW"/>
</dbReference>
<dbReference type="GO" id="GO:0006508">
    <property type="term" value="P:proteolysis"/>
    <property type="evidence" value="ECO:0007669"/>
    <property type="project" value="UniProtKB-KW"/>
</dbReference>
<dbReference type="InterPro" id="IPR009665">
    <property type="entry name" value="YyaC"/>
</dbReference>
<evidence type="ECO:0000313" key="2">
    <source>
        <dbReference type="Proteomes" id="UP000366051"/>
    </source>
</evidence>
<organism evidence="1 2">
    <name type="scientific">Heliorestis convoluta</name>
    <dbReference type="NCBI Taxonomy" id="356322"/>
    <lineage>
        <taxon>Bacteria</taxon>
        <taxon>Bacillati</taxon>
        <taxon>Bacillota</taxon>
        <taxon>Clostridia</taxon>
        <taxon>Eubacteriales</taxon>
        <taxon>Heliobacteriaceae</taxon>
        <taxon>Heliorestis</taxon>
    </lineage>
</organism>
<reference evidence="2" key="1">
    <citation type="submission" date="2019-11" db="EMBL/GenBank/DDBJ databases">
        <title>Genome sequence of Heliorestis convoluta strain HH, an alkaliphilic and minimalistic phototrophic bacterium from a soda lake in Egypt.</title>
        <authorList>
            <person name="Dewey E.D."/>
            <person name="Stokes L.M."/>
            <person name="Burchell B.M."/>
            <person name="Shaffer K.N."/>
            <person name="Huntington A.M."/>
            <person name="Baker J.M."/>
            <person name="Nadendla S."/>
            <person name="Giglio M.G."/>
            <person name="Touchman J.W."/>
            <person name="Blankenship R.E."/>
            <person name="Madigan M.T."/>
            <person name="Sattley W.M."/>
        </authorList>
    </citation>
    <scope>NUCLEOTIDE SEQUENCE [LARGE SCALE GENOMIC DNA]</scope>
    <source>
        <strain evidence="2">HH</strain>
    </source>
</reference>
<dbReference type="KEGG" id="hcv:FTV88_0851"/>
<proteinExistence type="predicted"/>
<dbReference type="AlphaFoldDB" id="A0A5Q2MWX0"/>
<dbReference type="EMBL" id="CP045875">
    <property type="protein sequence ID" value="QGG47008.1"/>
    <property type="molecule type" value="Genomic_DNA"/>
</dbReference>
<sequence>MTTEKWDHIRFGKKHYIETSNGAAHELGDALAELLLHLDPDMIRPRVILCIGTDRSTGDCLGPLVGTQLLPLASSYYHIYGTLDDPIHATNLIERKKAIEEAHPNGIMIAIDASLGTVDQVGKISIGLGSLRPGAGVKKISLQWEICISPVS</sequence>
<name>A0A5Q2MWX0_9FIRM</name>
<dbReference type="Proteomes" id="UP000366051">
    <property type="component" value="Chromosome"/>
</dbReference>